<protein>
    <submittedName>
        <fullName evidence="1">Uncharacterized protein</fullName>
    </submittedName>
</protein>
<evidence type="ECO:0000313" key="1">
    <source>
        <dbReference type="EMBL" id="TMS37124.1"/>
    </source>
</evidence>
<keyword evidence="2" id="KW-1185">Reference proteome</keyword>
<dbReference type="AlphaFoldDB" id="A0A4U8UVU4"/>
<comment type="caution">
    <text evidence="1">The sequence shown here is derived from an EMBL/GenBank/DDBJ whole genome shotgun (WGS) entry which is preliminary data.</text>
</comment>
<organism evidence="1 2">
    <name type="scientific">Steinernema carpocapsae</name>
    <name type="common">Entomopathogenic nematode</name>
    <dbReference type="NCBI Taxonomy" id="34508"/>
    <lineage>
        <taxon>Eukaryota</taxon>
        <taxon>Metazoa</taxon>
        <taxon>Ecdysozoa</taxon>
        <taxon>Nematoda</taxon>
        <taxon>Chromadorea</taxon>
        <taxon>Rhabditida</taxon>
        <taxon>Tylenchina</taxon>
        <taxon>Panagrolaimomorpha</taxon>
        <taxon>Strongyloidoidea</taxon>
        <taxon>Steinernematidae</taxon>
        <taxon>Steinernema</taxon>
    </lineage>
</organism>
<proteinExistence type="predicted"/>
<accession>A0A4U8UVU4</accession>
<sequence length="67" mass="7296">MLLSCSLQQTNFAHAGHTKDCGASPKQKSQLVNTLNWVFEVLLIAGKARMTFAVLLCMLAASSEALW</sequence>
<dbReference type="Proteomes" id="UP000298663">
    <property type="component" value="Unassembled WGS sequence"/>
</dbReference>
<dbReference type="EMBL" id="AZBU02000001">
    <property type="protein sequence ID" value="TMS37124.1"/>
    <property type="molecule type" value="Genomic_DNA"/>
</dbReference>
<gene>
    <name evidence="1" type="ORF">L596_004124</name>
</gene>
<name>A0A4U8UVU4_STECR</name>
<evidence type="ECO:0000313" key="2">
    <source>
        <dbReference type="Proteomes" id="UP000298663"/>
    </source>
</evidence>
<reference evidence="1 2" key="1">
    <citation type="journal article" date="2015" name="Genome Biol.">
        <title>Comparative genomics of Steinernema reveals deeply conserved gene regulatory networks.</title>
        <authorList>
            <person name="Dillman A.R."/>
            <person name="Macchietto M."/>
            <person name="Porter C.F."/>
            <person name="Rogers A."/>
            <person name="Williams B."/>
            <person name="Antoshechkin I."/>
            <person name="Lee M.M."/>
            <person name="Goodwin Z."/>
            <person name="Lu X."/>
            <person name="Lewis E.E."/>
            <person name="Goodrich-Blair H."/>
            <person name="Stock S.P."/>
            <person name="Adams B.J."/>
            <person name="Sternberg P.W."/>
            <person name="Mortazavi A."/>
        </authorList>
    </citation>
    <scope>NUCLEOTIDE SEQUENCE [LARGE SCALE GENOMIC DNA]</scope>
    <source>
        <strain evidence="1 2">ALL</strain>
    </source>
</reference>
<reference evidence="1 2" key="2">
    <citation type="journal article" date="2019" name="G3 (Bethesda)">
        <title>Hybrid Assembly of the Genome of the Entomopathogenic Nematode Steinernema carpocapsae Identifies the X-Chromosome.</title>
        <authorList>
            <person name="Serra L."/>
            <person name="Macchietto M."/>
            <person name="Macias-Munoz A."/>
            <person name="McGill C.J."/>
            <person name="Rodriguez I.M."/>
            <person name="Rodriguez B."/>
            <person name="Murad R."/>
            <person name="Mortazavi A."/>
        </authorList>
    </citation>
    <scope>NUCLEOTIDE SEQUENCE [LARGE SCALE GENOMIC DNA]</scope>
    <source>
        <strain evidence="1 2">ALL</strain>
    </source>
</reference>